<dbReference type="PANTHER" id="PTHR40590:SF1">
    <property type="entry name" value="CYTOPLASMIC PROTEIN"/>
    <property type="match status" value="1"/>
</dbReference>
<keyword evidence="2" id="KW-1185">Reference proteome</keyword>
<dbReference type="InterPro" id="IPR047111">
    <property type="entry name" value="YbaP-like"/>
</dbReference>
<name>A0ABP7U7Y8_9SPHN</name>
<dbReference type="Proteomes" id="UP001424459">
    <property type="component" value="Unassembled WGS sequence"/>
</dbReference>
<gene>
    <name evidence="1" type="ORF">GCM10022281_16370</name>
</gene>
<dbReference type="InterPro" id="IPR002816">
    <property type="entry name" value="TraB/PrgY/GumN_fam"/>
</dbReference>
<dbReference type="CDD" id="cd14789">
    <property type="entry name" value="Tiki"/>
    <property type="match status" value="1"/>
</dbReference>
<organism evidence="1 2">
    <name type="scientific">Sphingomonas rosea</name>
    <dbReference type="NCBI Taxonomy" id="335605"/>
    <lineage>
        <taxon>Bacteria</taxon>
        <taxon>Pseudomonadati</taxon>
        <taxon>Pseudomonadota</taxon>
        <taxon>Alphaproteobacteria</taxon>
        <taxon>Sphingomonadales</taxon>
        <taxon>Sphingomonadaceae</taxon>
        <taxon>Sphingomonas</taxon>
    </lineage>
</organism>
<proteinExistence type="predicted"/>
<protein>
    <submittedName>
        <fullName evidence="1">TraB/GumN family protein</fullName>
    </submittedName>
</protein>
<dbReference type="EMBL" id="BAABBR010000001">
    <property type="protein sequence ID" value="GAA4036533.1"/>
    <property type="molecule type" value="Genomic_DNA"/>
</dbReference>
<reference evidence="2" key="1">
    <citation type="journal article" date="2019" name="Int. J. Syst. Evol. Microbiol.">
        <title>The Global Catalogue of Microorganisms (GCM) 10K type strain sequencing project: providing services to taxonomists for standard genome sequencing and annotation.</title>
        <authorList>
            <consortium name="The Broad Institute Genomics Platform"/>
            <consortium name="The Broad Institute Genome Sequencing Center for Infectious Disease"/>
            <person name="Wu L."/>
            <person name="Ma J."/>
        </authorList>
    </citation>
    <scope>NUCLEOTIDE SEQUENCE [LARGE SCALE GENOMIC DNA]</scope>
    <source>
        <strain evidence="2">JCM 17564</strain>
    </source>
</reference>
<accession>A0ABP7U7Y8</accession>
<dbReference type="PANTHER" id="PTHR40590">
    <property type="entry name" value="CYTOPLASMIC PROTEIN-RELATED"/>
    <property type="match status" value="1"/>
</dbReference>
<comment type="caution">
    <text evidence="1">The sequence shown here is derived from an EMBL/GenBank/DDBJ whole genome shotgun (WGS) entry which is preliminary data.</text>
</comment>
<evidence type="ECO:0000313" key="2">
    <source>
        <dbReference type="Proteomes" id="UP001424459"/>
    </source>
</evidence>
<sequence length="254" mass="26421">MAALLGAAGPTPAIGQTAPAAAPSAMPALWVVNDADTTIFLFGTIHTHDGKAAWFDRTVKRAFDASDTLVLETIVPAALPRPAQASSGALDAAKVTVSVARDLGMRVELGADQVLSRAAAASGKPTIGLEDFGQQLEMFRALPSPARPAASAGAVVAAPAPDPQIAPFLQRMMDGWNAGDTSLIAAVVGEVRRQSPDTYRTLFAERNAHWAEWIKARLATPGIVFVAVGTGHLVGEDSVQEKLAAQGIRSARIN</sequence>
<dbReference type="Pfam" id="PF01963">
    <property type="entry name" value="TraB_PrgY_gumN"/>
    <property type="match status" value="2"/>
</dbReference>
<evidence type="ECO:0000313" key="1">
    <source>
        <dbReference type="EMBL" id="GAA4036533.1"/>
    </source>
</evidence>
<dbReference type="RefSeq" id="WP_344696578.1">
    <property type="nucleotide sequence ID" value="NZ_BAABBR010000001.1"/>
</dbReference>